<accession>A0A939QBE5</accession>
<keyword evidence="1" id="KW-1133">Transmembrane helix</keyword>
<feature type="transmembrane region" description="Helical" evidence="1">
    <location>
        <begin position="43"/>
        <end position="61"/>
    </location>
</feature>
<name>A0A939QBE5_9MICO</name>
<dbReference type="RefSeq" id="WP_208236960.1">
    <property type="nucleotide sequence ID" value="NZ_BAAAQU010000001.1"/>
</dbReference>
<keyword evidence="1" id="KW-0812">Transmembrane</keyword>
<dbReference type="Pfam" id="PF04892">
    <property type="entry name" value="VanZ"/>
    <property type="match status" value="1"/>
</dbReference>
<feature type="domain" description="VanZ-like" evidence="2">
    <location>
        <begin position="53"/>
        <end position="167"/>
    </location>
</feature>
<keyword evidence="1" id="KW-0472">Membrane</keyword>
<dbReference type="Proteomes" id="UP000668403">
    <property type="component" value="Unassembled WGS sequence"/>
</dbReference>
<gene>
    <name evidence="3" type="ORF">J4H85_03770</name>
</gene>
<feature type="transmembrane region" description="Helical" evidence="1">
    <location>
        <begin position="121"/>
        <end position="140"/>
    </location>
</feature>
<evidence type="ECO:0000256" key="1">
    <source>
        <dbReference type="SAM" id="Phobius"/>
    </source>
</evidence>
<comment type="caution">
    <text evidence="3">The sequence shown here is derived from an EMBL/GenBank/DDBJ whole genome shotgun (WGS) entry which is preliminary data.</text>
</comment>
<proteinExistence type="predicted"/>
<feature type="transmembrane region" description="Helical" evidence="1">
    <location>
        <begin position="152"/>
        <end position="169"/>
    </location>
</feature>
<evidence type="ECO:0000313" key="4">
    <source>
        <dbReference type="Proteomes" id="UP000668403"/>
    </source>
</evidence>
<evidence type="ECO:0000259" key="2">
    <source>
        <dbReference type="Pfam" id="PF04892"/>
    </source>
</evidence>
<keyword evidence="4" id="KW-1185">Reference proteome</keyword>
<protein>
    <submittedName>
        <fullName evidence="3">VanZ family protein</fullName>
    </submittedName>
</protein>
<dbReference type="EMBL" id="JAGFBF010000001">
    <property type="protein sequence ID" value="MBO2989117.1"/>
    <property type="molecule type" value="Genomic_DNA"/>
</dbReference>
<sequence length="171" mass="18671">MTDSRTIEGDRTLPAAAGAVHRESLEPERHVTQRVRQRSAQRIALAGLAVFSAIILAITLWPHPVDQGREGTVERVLGALHAVGVPAWFGYGELEFSANIIMFVPLGFFVMLALPRRLRWLAFIVPPLASGAVEVTQLIFLEHRFATLLDVLANSIGGWLGAGAASWVVRK</sequence>
<dbReference type="InterPro" id="IPR006976">
    <property type="entry name" value="VanZ-like"/>
</dbReference>
<reference evidence="3" key="1">
    <citation type="submission" date="2021-03" db="EMBL/GenBank/DDBJ databases">
        <title>Leucobacter chromiisoli sp. nov., isolated from chromium-containing soil of chemical plant.</title>
        <authorList>
            <person name="Xu Z."/>
        </authorList>
    </citation>
    <scope>NUCLEOTIDE SEQUENCE</scope>
    <source>
        <strain evidence="3">K 70/01</strain>
    </source>
</reference>
<evidence type="ECO:0000313" key="3">
    <source>
        <dbReference type="EMBL" id="MBO2989117.1"/>
    </source>
</evidence>
<dbReference type="AlphaFoldDB" id="A0A939QBE5"/>
<organism evidence="3 4">
    <name type="scientific">Leucobacter tardus</name>
    <dbReference type="NCBI Taxonomy" id="501483"/>
    <lineage>
        <taxon>Bacteria</taxon>
        <taxon>Bacillati</taxon>
        <taxon>Actinomycetota</taxon>
        <taxon>Actinomycetes</taxon>
        <taxon>Micrococcales</taxon>
        <taxon>Microbacteriaceae</taxon>
        <taxon>Leucobacter</taxon>
    </lineage>
</organism>
<feature type="transmembrane region" description="Helical" evidence="1">
    <location>
        <begin position="96"/>
        <end position="114"/>
    </location>
</feature>